<dbReference type="EMBL" id="JBHLVF010000006">
    <property type="protein sequence ID" value="MFC0390249.1"/>
    <property type="molecule type" value="Genomic_DNA"/>
</dbReference>
<evidence type="ECO:0000256" key="1">
    <source>
        <dbReference type="SAM" id="MobiDB-lite"/>
    </source>
</evidence>
<dbReference type="Gene3D" id="3.40.50.1110">
    <property type="entry name" value="SGNH hydrolase"/>
    <property type="match status" value="1"/>
</dbReference>
<reference evidence="4 5" key="1">
    <citation type="submission" date="2024-09" db="EMBL/GenBank/DDBJ databases">
        <authorList>
            <person name="Sun Q."/>
            <person name="Mori K."/>
        </authorList>
    </citation>
    <scope>NUCLEOTIDE SEQUENCE [LARGE SCALE GENOMIC DNA]</scope>
    <source>
        <strain evidence="4 5">CCM 4839</strain>
    </source>
</reference>
<evidence type="ECO:0000259" key="3">
    <source>
        <dbReference type="Pfam" id="PF01833"/>
    </source>
</evidence>
<protein>
    <submittedName>
        <fullName evidence="4">IPT/TIG domain-containing protein</fullName>
    </submittedName>
</protein>
<proteinExistence type="predicted"/>
<organism evidence="4 5">
    <name type="scientific">Paenibacillus mendelii</name>
    <dbReference type="NCBI Taxonomy" id="206163"/>
    <lineage>
        <taxon>Bacteria</taxon>
        <taxon>Bacillati</taxon>
        <taxon>Bacillota</taxon>
        <taxon>Bacilli</taxon>
        <taxon>Bacillales</taxon>
        <taxon>Paenibacillaceae</taxon>
        <taxon>Paenibacillus</taxon>
    </lineage>
</organism>
<feature type="domain" description="IPT/TIG" evidence="3">
    <location>
        <begin position="464"/>
        <end position="533"/>
    </location>
</feature>
<dbReference type="PANTHER" id="PTHR24023">
    <property type="entry name" value="COLLAGEN ALPHA"/>
    <property type="match status" value="1"/>
</dbReference>
<feature type="compositionally biased region" description="Polar residues" evidence="1">
    <location>
        <begin position="243"/>
        <end position="252"/>
    </location>
</feature>
<dbReference type="RefSeq" id="WP_204819138.1">
    <property type="nucleotide sequence ID" value="NZ_JANHOF010000003.1"/>
</dbReference>
<dbReference type="Proteomes" id="UP001589818">
    <property type="component" value="Unassembled WGS sequence"/>
</dbReference>
<feature type="transmembrane region" description="Helical" evidence="2">
    <location>
        <begin position="786"/>
        <end position="810"/>
    </location>
</feature>
<feature type="compositionally biased region" description="Gly residues" evidence="1">
    <location>
        <begin position="294"/>
        <end position="309"/>
    </location>
</feature>
<evidence type="ECO:0000313" key="5">
    <source>
        <dbReference type="Proteomes" id="UP001589818"/>
    </source>
</evidence>
<dbReference type="InterPro" id="IPR013783">
    <property type="entry name" value="Ig-like_fold"/>
</dbReference>
<feature type="region of interest" description="Disordered" evidence="1">
    <location>
        <begin position="330"/>
        <end position="350"/>
    </location>
</feature>
<keyword evidence="2" id="KW-0812">Transmembrane</keyword>
<keyword evidence="2" id="KW-1133">Transmembrane helix</keyword>
<dbReference type="PANTHER" id="PTHR24023:SF1112">
    <property type="entry name" value="COL_CUTICLE_N DOMAIN-CONTAINING PROTEIN-RELATED"/>
    <property type="match status" value="1"/>
</dbReference>
<evidence type="ECO:0000313" key="4">
    <source>
        <dbReference type="EMBL" id="MFC0390249.1"/>
    </source>
</evidence>
<keyword evidence="2" id="KW-0472">Membrane</keyword>
<dbReference type="Pfam" id="PF01833">
    <property type="entry name" value="TIG"/>
    <property type="match status" value="1"/>
</dbReference>
<dbReference type="SUPFAM" id="SSF52266">
    <property type="entry name" value="SGNH hydrolase"/>
    <property type="match status" value="1"/>
</dbReference>
<feature type="region of interest" description="Disordered" evidence="1">
    <location>
        <begin position="228"/>
        <end position="267"/>
    </location>
</feature>
<dbReference type="CDD" id="cd00229">
    <property type="entry name" value="SGNH_hydrolase"/>
    <property type="match status" value="1"/>
</dbReference>
<dbReference type="InterPro" id="IPR014756">
    <property type="entry name" value="Ig_E-set"/>
</dbReference>
<feature type="region of interest" description="Disordered" evidence="1">
    <location>
        <begin position="287"/>
        <end position="314"/>
    </location>
</feature>
<dbReference type="InterPro" id="IPR050149">
    <property type="entry name" value="Collagen_superfamily"/>
</dbReference>
<gene>
    <name evidence="4" type="ORF">ACFFJ8_02550</name>
</gene>
<sequence length="926" mass="96918">MLSHSMLREVLVKPMPFNLSAVTAAADAVNSRMLQHKAIMEAFGITSLSGLGTLTIRGNVVPQAGLTRPEPNVLGAETIFQSAFRGTSMVQGLLRFEPAGGRAQLIKAIPFPAQGTAIPTIPAIPSPIVRPVSHVSNPFGSLTETATSNIKPSTTAFTYEPLSDAASIAKRSLTTVPVHTAYWAAQEVHLADNTTVILKNPQKYLVILAEKITVGNNVTFTWERPPIQKPAKRKKLSPPADRSMSTTLSGITGTDGLPGVKGEPGWDGTDGPELEVWVLEMNGRPAFDLRGQDGTAGGDGQDGQAGGRGSKGRTGIKDGAGLWCASGAGAGGNGGRGGSAGGGGEGGEGGRGGKLSLYAPQAVINSYLQGFYVTVDGGEGGPGGIPGVPGPGGPGGAVGASVKAAFEECGPKNGRSAGQPGTQGTAGIAGPPGKDGDRQGEPVSMKVIDADEFRRKLLEPAIFSTAPTSAYIDDTVELDGKRFTKTDVALVGGVQAQTLVYSDTKMQFKVPSLAGGSHSVQVRQSDNTLSNRGTIYVLPKLVSAQQSRVRPGGKVRLVGSGFAGKAMVKVDDLDMPDVNVQSPTQLEFTLVRPADVQPNPSGEKIRVRVMLPDGTPSNEIELVLETFHMLVIGDSIQWGQGLLEQEKFHSLVASAVQVREGGIGFYKTVLAHSGAIIGAGVTNIQPSLPGEVPTSFPTVLQQVDLFTDLPDHVDLVLMDGGMNDIDIRNVLNPHGPDLTPMAKQFFLNDMITLLKKVGDKFKNAKIIVTGYYQIISEHSNLLAVEAMLIALGVGVAGPGGGIVMGAIGALELNQITNRCKQVYDESRKHLREAVNAVNAMPEGGNRIFFADPNYGTSRAALTSDPFVYGIHPNLSPEDVHVAPSRNVECTAANQNGIELEICRVASVGHPNPKGARAYADAIMPLL</sequence>
<dbReference type="InterPro" id="IPR036514">
    <property type="entry name" value="SGNH_hydro_sf"/>
</dbReference>
<keyword evidence="5" id="KW-1185">Reference proteome</keyword>
<dbReference type="Gene3D" id="2.60.40.10">
    <property type="entry name" value="Immunoglobulins"/>
    <property type="match status" value="1"/>
</dbReference>
<feature type="region of interest" description="Disordered" evidence="1">
    <location>
        <begin position="412"/>
        <end position="441"/>
    </location>
</feature>
<dbReference type="InterPro" id="IPR002909">
    <property type="entry name" value="IPT_dom"/>
</dbReference>
<comment type="caution">
    <text evidence="4">The sequence shown here is derived from an EMBL/GenBank/DDBJ whole genome shotgun (WGS) entry which is preliminary data.</text>
</comment>
<name>A0ABV6J2Z5_9BACL</name>
<dbReference type="SUPFAM" id="SSF81296">
    <property type="entry name" value="E set domains"/>
    <property type="match status" value="1"/>
</dbReference>
<evidence type="ECO:0000256" key="2">
    <source>
        <dbReference type="SAM" id="Phobius"/>
    </source>
</evidence>
<accession>A0ABV6J2Z5</accession>